<sequence length="116" mass="12095">MKNHSVGHEMGDLGPPAQINDLRHHSLNEILKANMEIMKPTNHHHDPHHYLGFGHHSMAMDCGGLSGSGQLMAGNDNNNNHHSGSSRSDSNNNHSHGPANSATSAAAGAAGRAGSG</sequence>
<reference evidence="2 3" key="1">
    <citation type="submission" date="2024-05" db="EMBL/GenBank/DDBJ databases">
        <title>Culex pipiens pipiens assembly and annotation.</title>
        <authorList>
            <person name="Alout H."/>
            <person name="Durand T."/>
        </authorList>
    </citation>
    <scope>NUCLEOTIDE SEQUENCE [LARGE SCALE GENOMIC DNA]</scope>
    <source>
        <strain evidence="2">HA-2024</strain>
        <tissue evidence="2">Whole body</tissue>
    </source>
</reference>
<accession>A0ABD1DVM2</accession>
<protein>
    <submittedName>
        <fullName evidence="2">Uncharacterized protein</fullName>
    </submittedName>
</protein>
<comment type="caution">
    <text evidence="2">The sequence shown here is derived from an EMBL/GenBank/DDBJ whole genome shotgun (WGS) entry which is preliminary data.</text>
</comment>
<dbReference type="AlphaFoldDB" id="A0ABD1DVM2"/>
<dbReference type="Proteomes" id="UP001562425">
    <property type="component" value="Unassembled WGS sequence"/>
</dbReference>
<keyword evidence="3" id="KW-1185">Reference proteome</keyword>
<organism evidence="2 3">
    <name type="scientific">Culex pipiens pipiens</name>
    <name type="common">Northern house mosquito</name>
    <dbReference type="NCBI Taxonomy" id="38569"/>
    <lineage>
        <taxon>Eukaryota</taxon>
        <taxon>Metazoa</taxon>
        <taxon>Ecdysozoa</taxon>
        <taxon>Arthropoda</taxon>
        <taxon>Hexapoda</taxon>
        <taxon>Insecta</taxon>
        <taxon>Pterygota</taxon>
        <taxon>Neoptera</taxon>
        <taxon>Endopterygota</taxon>
        <taxon>Diptera</taxon>
        <taxon>Nematocera</taxon>
        <taxon>Culicoidea</taxon>
        <taxon>Culicidae</taxon>
        <taxon>Culicinae</taxon>
        <taxon>Culicini</taxon>
        <taxon>Culex</taxon>
        <taxon>Culex</taxon>
    </lineage>
</organism>
<feature type="compositionally biased region" description="Low complexity" evidence="1">
    <location>
        <begin position="74"/>
        <end position="110"/>
    </location>
</feature>
<dbReference type="EMBL" id="JBEHCU010001140">
    <property type="protein sequence ID" value="KAL1403794.1"/>
    <property type="molecule type" value="Genomic_DNA"/>
</dbReference>
<evidence type="ECO:0000313" key="3">
    <source>
        <dbReference type="Proteomes" id="UP001562425"/>
    </source>
</evidence>
<feature type="region of interest" description="Disordered" evidence="1">
    <location>
        <begin position="64"/>
        <end position="116"/>
    </location>
</feature>
<evidence type="ECO:0000313" key="2">
    <source>
        <dbReference type="EMBL" id="KAL1403794.1"/>
    </source>
</evidence>
<proteinExistence type="predicted"/>
<feature type="non-terminal residue" evidence="2">
    <location>
        <position position="116"/>
    </location>
</feature>
<gene>
    <name evidence="2" type="ORF">pipiens_019207</name>
</gene>
<name>A0ABD1DVM2_CULPP</name>
<evidence type="ECO:0000256" key="1">
    <source>
        <dbReference type="SAM" id="MobiDB-lite"/>
    </source>
</evidence>